<keyword evidence="2" id="KW-1185">Reference proteome</keyword>
<name>A0AAD6F2W0_9TELE</name>
<dbReference type="Proteomes" id="UP001219934">
    <property type="component" value="Unassembled WGS sequence"/>
</dbReference>
<evidence type="ECO:0000313" key="1">
    <source>
        <dbReference type="EMBL" id="KAJ4919048.1"/>
    </source>
</evidence>
<evidence type="ECO:0008006" key="3">
    <source>
        <dbReference type="Google" id="ProtNLM"/>
    </source>
</evidence>
<dbReference type="SUPFAM" id="SSF53098">
    <property type="entry name" value="Ribonuclease H-like"/>
    <property type="match status" value="1"/>
</dbReference>
<reference evidence="1" key="1">
    <citation type="submission" date="2022-11" db="EMBL/GenBank/DDBJ databases">
        <title>Chromosome-level genome of Pogonophryne albipinna.</title>
        <authorList>
            <person name="Jo E."/>
        </authorList>
    </citation>
    <scope>NUCLEOTIDE SEQUENCE</scope>
    <source>
        <strain evidence="1">SGF0006</strain>
        <tissue evidence="1">Muscle</tissue>
    </source>
</reference>
<dbReference type="PANTHER" id="PTHR45913">
    <property type="entry name" value="EPM2A-INTERACTING PROTEIN 1"/>
    <property type="match status" value="1"/>
</dbReference>
<protein>
    <recommendedName>
        <fullName evidence="3">Zinc finger BED domain-containing protein 5-like</fullName>
    </recommendedName>
</protein>
<organism evidence="1 2">
    <name type="scientific">Pogonophryne albipinna</name>
    <dbReference type="NCBI Taxonomy" id="1090488"/>
    <lineage>
        <taxon>Eukaryota</taxon>
        <taxon>Metazoa</taxon>
        <taxon>Chordata</taxon>
        <taxon>Craniata</taxon>
        <taxon>Vertebrata</taxon>
        <taxon>Euteleostomi</taxon>
        <taxon>Actinopterygii</taxon>
        <taxon>Neopterygii</taxon>
        <taxon>Teleostei</taxon>
        <taxon>Neoteleostei</taxon>
        <taxon>Acanthomorphata</taxon>
        <taxon>Eupercaria</taxon>
        <taxon>Perciformes</taxon>
        <taxon>Notothenioidei</taxon>
        <taxon>Pogonophryne</taxon>
    </lineage>
</organism>
<comment type="caution">
    <text evidence="1">The sequence shown here is derived from an EMBL/GenBank/DDBJ whole genome shotgun (WGS) entry which is preliminary data.</text>
</comment>
<dbReference type="AlphaFoldDB" id="A0AAD6F2W0"/>
<dbReference type="InterPro" id="IPR012337">
    <property type="entry name" value="RNaseH-like_sf"/>
</dbReference>
<evidence type="ECO:0000313" key="2">
    <source>
        <dbReference type="Proteomes" id="UP001219934"/>
    </source>
</evidence>
<dbReference type="PANTHER" id="PTHR45913:SF19">
    <property type="entry name" value="LOW QUALITY PROTEIN: ZINC FINGER BED DOMAIN-CONTAINING PROTEIN 5-LIKE"/>
    <property type="match status" value="1"/>
</dbReference>
<accession>A0AAD6F2W0</accession>
<sequence>MVPSKLARHFSTKHPSHNSKDIEYFQRLKSQNEKQSQRMLSSLRVSDKAQETSCLVAELIAKAKKAHTIAENLILPACKEIAVMIGPDATKEIDKILLSNNTIKRRIDDMSVDIETVLTEKIQRSAKFALQVDDSTDISGHCQLIANVRYVDGESIEENFFFCKELHTHATGEEMYKTTADYLTEQGLNWGMCHSICTDGAASMTGRVKGFVNKVRQVNPDVQITHCMLHREALVAKAMPPDLTAVLEQAVKIVNYIKSRPLKSRLFSTLCNEMGAEHHGLLLHTEVRWLSRGKVLSCVYELRDKLVAFANEHDLPYKEHMDDESWWVKLVYLADIFSHLNDLNIRMQGKNDNILTATDKLNGFRSKLRLWQNKVAKKNIEMFPLTSSDTAHKTAIFLQVVASAGGELAFSSLAYVKNKTRTRLSVEQDLRVALSTISPRIKRLCSQKQAQVSH</sequence>
<proteinExistence type="predicted"/>
<dbReference type="EMBL" id="JAPTMU010000350">
    <property type="protein sequence ID" value="KAJ4919048.1"/>
    <property type="molecule type" value="Genomic_DNA"/>
</dbReference>
<gene>
    <name evidence="1" type="ORF">JOQ06_021802</name>
</gene>